<evidence type="ECO:0000313" key="1">
    <source>
        <dbReference type="EMBL" id="PBK76256.1"/>
    </source>
</evidence>
<keyword evidence="2" id="KW-1185">Reference proteome</keyword>
<accession>A0A2H3CLT1</accession>
<protein>
    <recommendedName>
        <fullName evidence="3">BTB domain-containing protein</fullName>
    </recommendedName>
</protein>
<feature type="non-terminal residue" evidence="1">
    <location>
        <position position="1"/>
    </location>
</feature>
<dbReference type="EMBL" id="KZ293416">
    <property type="protein sequence ID" value="PBK76256.1"/>
    <property type="molecule type" value="Genomic_DNA"/>
</dbReference>
<feature type="non-terminal residue" evidence="1">
    <location>
        <position position="175"/>
    </location>
</feature>
<dbReference type="Gene3D" id="3.30.710.10">
    <property type="entry name" value="Potassium Channel Kv1.1, Chain A"/>
    <property type="match status" value="1"/>
</dbReference>
<dbReference type="STRING" id="1076256.A0A2H3CLT1"/>
<proteinExistence type="predicted"/>
<gene>
    <name evidence="1" type="ORF">ARMSODRAFT_872355</name>
</gene>
<evidence type="ECO:0000313" key="2">
    <source>
        <dbReference type="Proteomes" id="UP000218334"/>
    </source>
</evidence>
<organism evidence="1 2">
    <name type="scientific">Armillaria solidipes</name>
    <dbReference type="NCBI Taxonomy" id="1076256"/>
    <lineage>
        <taxon>Eukaryota</taxon>
        <taxon>Fungi</taxon>
        <taxon>Dikarya</taxon>
        <taxon>Basidiomycota</taxon>
        <taxon>Agaricomycotina</taxon>
        <taxon>Agaricomycetes</taxon>
        <taxon>Agaricomycetidae</taxon>
        <taxon>Agaricales</taxon>
        <taxon>Marasmiineae</taxon>
        <taxon>Physalacriaceae</taxon>
        <taxon>Armillaria</taxon>
    </lineage>
</organism>
<dbReference type="InterPro" id="IPR011333">
    <property type="entry name" value="SKP1/BTB/POZ_sf"/>
</dbReference>
<reference evidence="2" key="1">
    <citation type="journal article" date="2017" name="Nat. Ecol. Evol.">
        <title>Genome expansion and lineage-specific genetic innovations in the forest pathogenic fungi Armillaria.</title>
        <authorList>
            <person name="Sipos G."/>
            <person name="Prasanna A.N."/>
            <person name="Walter M.C."/>
            <person name="O'Connor E."/>
            <person name="Balint B."/>
            <person name="Krizsan K."/>
            <person name="Kiss B."/>
            <person name="Hess J."/>
            <person name="Varga T."/>
            <person name="Slot J."/>
            <person name="Riley R."/>
            <person name="Boka B."/>
            <person name="Rigling D."/>
            <person name="Barry K."/>
            <person name="Lee J."/>
            <person name="Mihaltcheva S."/>
            <person name="LaButti K."/>
            <person name="Lipzen A."/>
            <person name="Waldron R."/>
            <person name="Moloney N.M."/>
            <person name="Sperisen C."/>
            <person name="Kredics L."/>
            <person name="Vagvoelgyi C."/>
            <person name="Patrignani A."/>
            <person name="Fitzpatrick D."/>
            <person name="Nagy I."/>
            <person name="Doyle S."/>
            <person name="Anderson J.B."/>
            <person name="Grigoriev I.V."/>
            <person name="Gueldener U."/>
            <person name="Muensterkoetter M."/>
            <person name="Nagy L.G."/>
        </authorList>
    </citation>
    <scope>NUCLEOTIDE SEQUENCE [LARGE SCALE GENOMIC DNA]</scope>
    <source>
        <strain evidence="2">28-4</strain>
    </source>
</reference>
<dbReference type="Proteomes" id="UP000218334">
    <property type="component" value="Unassembled WGS sequence"/>
</dbReference>
<dbReference type="AlphaFoldDB" id="A0A2H3CLT1"/>
<name>A0A2H3CLT1_9AGAR</name>
<sequence length="175" mass="19832">PFNDASDADLVIRTANNVDIFVLKALLSLKSPSSFFRHILEPHTSERHGLPVLEVKEDSDTFIIILFLCYPYDTPEIKTIEQFTAVGVALSKYCMDSAFERFAKAVITSRLIKEQALRVFCFAAANGWKELGEAVARNTLAAPLYPEVELEDLKHMDALQHFRLRDYHRRCGKAA</sequence>
<evidence type="ECO:0008006" key="3">
    <source>
        <dbReference type="Google" id="ProtNLM"/>
    </source>
</evidence>